<dbReference type="InterPro" id="IPR035919">
    <property type="entry name" value="EAL_sf"/>
</dbReference>
<name>E6PRV2_9ZZZZ</name>
<evidence type="ECO:0000259" key="1">
    <source>
        <dbReference type="PROSITE" id="PS50883"/>
    </source>
</evidence>
<dbReference type="SMART" id="SM00052">
    <property type="entry name" value="EAL"/>
    <property type="match status" value="1"/>
</dbReference>
<feature type="domain" description="EAL" evidence="1">
    <location>
        <begin position="32"/>
        <end position="291"/>
    </location>
</feature>
<dbReference type="GO" id="GO:0071111">
    <property type="term" value="F:cyclic-guanylate-specific phosphodiesterase activity"/>
    <property type="evidence" value="ECO:0007669"/>
    <property type="project" value="InterPro"/>
</dbReference>
<accession>E6PRV2</accession>
<dbReference type="Pfam" id="PF00563">
    <property type="entry name" value="EAL"/>
    <property type="match status" value="1"/>
</dbReference>
<reference evidence="2" key="1">
    <citation type="submission" date="2009-10" db="EMBL/GenBank/DDBJ databases">
        <title>Diversity of trophic interactions inside an arsenic-rich microbial ecosystem.</title>
        <authorList>
            <person name="Bertin P.N."/>
            <person name="Heinrich-Salmeron A."/>
            <person name="Pelletier E."/>
            <person name="Goulhen-Chollet F."/>
            <person name="Arsene-Ploetze F."/>
            <person name="Gallien S."/>
            <person name="Calteau A."/>
            <person name="Vallenet D."/>
            <person name="Casiot C."/>
            <person name="Chane-Woon-Ming B."/>
            <person name="Giloteaux L."/>
            <person name="Barakat M."/>
            <person name="Bonnefoy V."/>
            <person name="Bruneel O."/>
            <person name="Chandler M."/>
            <person name="Cleiss J."/>
            <person name="Duran R."/>
            <person name="Elbaz-Poulichet F."/>
            <person name="Fonknechten N."/>
            <person name="Lauga B."/>
            <person name="Mornico D."/>
            <person name="Ortet P."/>
            <person name="Schaeffer C."/>
            <person name="Siguier P."/>
            <person name="Alexander Thil Smith A."/>
            <person name="Van Dorsselaer A."/>
            <person name="Weissenbach J."/>
            <person name="Medigue C."/>
            <person name="Le Paslier D."/>
        </authorList>
    </citation>
    <scope>NUCLEOTIDE SEQUENCE</scope>
</reference>
<protein>
    <recommendedName>
        <fullName evidence="1">EAL domain-containing protein</fullName>
    </recommendedName>
</protein>
<dbReference type="PANTHER" id="PTHR33121:SF79">
    <property type="entry name" value="CYCLIC DI-GMP PHOSPHODIESTERASE PDED-RELATED"/>
    <property type="match status" value="1"/>
</dbReference>
<dbReference type="EMBL" id="CABM01000046">
    <property type="protein sequence ID" value="CBH97658.1"/>
    <property type="molecule type" value="Genomic_DNA"/>
</dbReference>
<dbReference type="InterPro" id="IPR001633">
    <property type="entry name" value="EAL_dom"/>
</dbReference>
<evidence type="ECO:0000313" key="2">
    <source>
        <dbReference type="EMBL" id="CBH97658.1"/>
    </source>
</evidence>
<dbReference type="PROSITE" id="PS50883">
    <property type="entry name" value="EAL"/>
    <property type="match status" value="1"/>
</dbReference>
<dbReference type="InterPro" id="IPR050706">
    <property type="entry name" value="Cyclic-di-GMP_PDE-like"/>
</dbReference>
<dbReference type="AlphaFoldDB" id="E6PRV2"/>
<sequence>MGAPELVSPLFREPCRSPNLWLQDRANGHLRDAFPRAQVRWALQEHRMRVAYQPILRLDDLQVVGHEALARMLTPQGATLVAESFIDTAASIGLEPRIDADITAQVMSAAARPGPFAATHGKLFMNCCSAFLAQPLYVEMLAKRHQDWLDAWPGAAQTGAPWILEITERNLDADPPHLLSTLAPLLDLGFELALDDFGSKHSAFPYLLALPIRYLKFDKALVQAAATELRAEHVLRRLQAMAQDLGLITIAEGVEGRDLLECVRAIGIDWGQGYLWGQAQGSNASGISLVG</sequence>
<dbReference type="Gene3D" id="3.20.20.450">
    <property type="entry name" value="EAL domain"/>
    <property type="match status" value="1"/>
</dbReference>
<dbReference type="SUPFAM" id="SSF141868">
    <property type="entry name" value="EAL domain-like"/>
    <property type="match status" value="1"/>
</dbReference>
<dbReference type="CDD" id="cd01948">
    <property type="entry name" value="EAL"/>
    <property type="match status" value="1"/>
</dbReference>
<gene>
    <name evidence="2" type="ORF">CARN2_3132</name>
</gene>
<proteinExistence type="predicted"/>
<dbReference type="PANTHER" id="PTHR33121">
    <property type="entry name" value="CYCLIC DI-GMP PHOSPHODIESTERASE PDEF"/>
    <property type="match status" value="1"/>
</dbReference>
<organism evidence="2">
    <name type="scientific">mine drainage metagenome</name>
    <dbReference type="NCBI Taxonomy" id="410659"/>
    <lineage>
        <taxon>unclassified sequences</taxon>
        <taxon>metagenomes</taxon>
        <taxon>ecological metagenomes</taxon>
    </lineage>
</organism>
<comment type="caution">
    <text evidence="2">The sequence shown here is derived from an EMBL/GenBank/DDBJ whole genome shotgun (WGS) entry which is preliminary data.</text>
</comment>